<dbReference type="GO" id="GO:0051010">
    <property type="term" value="F:microtubule plus-end binding"/>
    <property type="evidence" value="ECO:0007669"/>
    <property type="project" value="TreeGrafter"/>
</dbReference>
<dbReference type="GO" id="GO:0042729">
    <property type="term" value="C:DASH complex"/>
    <property type="evidence" value="ECO:0007669"/>
    <property type="project" value="TreeGrafter"/>
</dbReference>
<protein>
    <submittedName>
        <fullName evidence="2">6372_t:CDS:1</fullName>
    </submittedName>
</protein>
<dbReference type="PANTHER" id="PTHR28289:SF1">
    <property type="entry name" value="DASH COMPLEX SUBUNIT HSK3"/>
    <property type="match status" value="1"/>
</dbReference>
<dbReference type="InterPro" id="IPR042332">
    <property type="entry name" value="Hsk3"/>
</dbReference>
<dbReference type="GO" id="GO:0008608">
    <property type="term" value="P:attachment of spindle microtubules to kinetochore"/>
    <property type="evidence" value="ECO:0007669"/>
    <property type="project" value="InterPro"/>
</dbReference>
<dbReference type="InterPro" id="IPR013183">
    <property type="entry name" value="Hsk3-like"/>
</dbReference>
<dbReference type="Proteomes" id="UP000789831">
    <property type="component" value="Unassembled WGS sequence"/>
</dbReference>
<dbReference type="OrthoDB" id="3358869at2759"/>
<dbReference type="AlphaFoldDB" id="A0A9N8UYL6"/>
<name>A0A9N8UYL6_9GLOM</name>
<comment type="caution">
    <text evidence="2">The sequence shown here is derived from an EMBL/GenBank/DDBJ whole genome shotgun (WGS) entry which is preliminary data.</text>
</comment>
<proteinExistence type="predicted"/>
<reference evidence="2" key="1">
    <citation type="submission" date="2021-06" db="EMBL/GenBank/DDBJ databases">
        <authorList>
            <person name="Kallberg Y."/>
            <person name="Tangrot J."/>
            <person name="Rosling A."/>
        </authorList>
    </citation>
    <scope>NUCLEOTIDE SEQUENCE</scope>
    <source>
        <strain evidence="2">MT106</strain>
    </source>
</reference>
<evidence type="ECO:0000256" key="1">
    <source>
        <dbReference type="SAM" id="Coils"/>
    </source>
</evidence>
<sequence length="86" mass="9699">MNNNHHFQNTPAVGLSFHNSHYAVTKQRHYAALNLQLERLQVNMAKLENHVETTAEQLRMIENFGIAQGALFMASNRVLGPQASNI</sequence>
<dbReference type="EMBL" id="CAJVPL010000035">
    <property type="protein sequence ID" value="CAG8436643.1"/>
    <property type="molecule type" value="Genomic_DNA"/>
</dbReference>
<organism evidence="2 3">
    <name type="scientific">Ambispora gerdemannii</name>
    <dbReference type="NCBI Taxonomy" id="144530"/>
    <lineage>
        <taxon>Eukaryota</taxon>
        <taxon>Fungi</taxon>
        <taxon>Fungi incertae sedis</taxon>
        <taxon>Mucoromycota</taxon>
        <taxon>Glomeromycotina</taxon>
        <taxon>Glomeromycetes</taxon>
        <taxon>Archaeosporales</taxon>
        <taxon>Ambisporaceae</taxon>
        <taxon>Ambispora</taxon>
    </lineage>
</organism>
<evidence type="ECO:0000313" key="3">
    <source>
        <dbReference type="Proteomes" id="UP000789831"/>
    </source>
</evidence>
<dbReference type="PANTHER" id="PTHR28289">
    <property type="entry name" value="DASH COMPLEX SUBUNIT HSK3"/>
    <property type="match status" value="1"/>
</dbReference>
<accession>A0A9N8UYL6</accession>
<dbReference type="Pfam" id="PF08227">
    <property type="entry name" value="DASH_Hsk3"/>
    <property type="match status" value="1"/>
</dbReference>
<keyword evidence="3" id="KW-1185">Reference proteome</keyword>
<keyword evidence="1" id="KW-0175">Coiled coil</keyword>
<feature type="coiled-coil region" evidence="1">
    <location>
        <begin position="30"/>
        <end position="57"/>
    </location>
</feature>
<evidence type="ECO:0000313" key="2">
    <source>
        <dbReference type="EMBL" id="CAG8436643.1"/>
    </source>
</evidence>
<gene>
    <name evidence="2" type="ORF">AGERDE_LOCUS680</name>
</gene>